<accession>J9C6K2</accession>
<reference evidence="1" key="1">
    <citation type="journal article" date="2012" name="PLoS ONE">
        <title>Gene sets for utilization of primary and secondary nutrition supplies in the distal gut of endangered iberian lynx.</title>
        <authorList>
            <person name="Alcaide M."/>
            <person name="Messina E."/>
            <person name="Richter M."/>
            <person name="Bargiela R."/>
            <person name="Peplies J."/>
            <person name="Huws S.A."/>
            <person name="Newbold C.J."/>
            <person name="Golyshin P.N."/>
            <person name="Simon M.A."/>
            <person name="Lopez G."/>
            <person name="Yakimov M.M."/>
            <person name="Ferrer M."/>
        </authorList>
    </citation>
    <scope>NUCLEOTIDE SEQUENCE</scope>
</reference>
<dbReference type="AlphaFoldDB" id="J9C6K2"/>
<feature type="non-terminal residue" evidence="1">
    <location>
        <position position="1"/>
    </location>
</feature>
<organism evidence="1">
    <name type="scientific">gut metagenome</name>
    <dbReference type="NCBI Taxonomy" id="749906"/>
    <lineage>
        <taxon>unclassified sequences</taxon>
        <taxon>metagenomes</taxon>
        <taxon>organismal metagenomes</taxon>
    </lineage>
</organism>
<dbReference type="EMBL" id="AMCI01005789">
    <property type="protein sequence ID" value="EJW95470.1"/>
    <property type="molecule type" value="Genomic_DNA"/>
</dbReference>
<comment type="caution">
    <text evidence="1">The sequence shown here is derived from an EMBL/GenBank/DDBJ whole genome shotgun (WGS) entry which is preliminary data.</text>
</comment>
<gene>
    <name evidence="1" type="ORF">EVA_16425</name>
</gene>
<evidence type="ECO:0000313" key="1">
    <source>
        <dbReference type="EMBL" id="EJW95470.1"/>
    </source>
</evidence>
<proteinExistence type="predicted"/>
<protein>
    <submittedName>
        <fullName evidence="1">Uncharacterized protein</fullName>
    </submittedName>
</protein>
<sequence length="39" mass="4045">FDGKSRSLALLRRIAEKLSPIGSFACALGVTPEGPAAPF</sequence>
<name>J9C6K2_9ZZZZ</name>